<evidence type="ECO:0000313" key="1">
    <source>
        <dbReference type="EMBL" id="ARP18712.1"/>
    </source>
</evidence>
<gene>
    <name evidence="1" type="ORF">K05K4_18780</name>
</gene>
<dbReference type="AlphaFoldDB" id="A0A1W6U6T9"/>
<accession>A0A1W6U6T9</accession>
<dbReference type="EMBL" id="CP017902">
    <property type="protein sequence ID" value="ARP18712.1"/>
    <property type="molecule type" value="Genomic_DNA"/>
</dbReference>
<dbReference type="RefSeq" id="WP_045545244.1">
    <property type="nucleotide sequence ID" value="NZ_CP017889.1"/>
</dbReference>
<organism evidence="1">
    <name type="scientific">Vibrio alginolyticus</name>
    <dbReference type="NCBI Taxonomy" id="663"/>
    <lineage>
        <taxon>Bacteria</taxon>
        <taxon>Pseudomonadati</taxon>
        <taxon>Pseudomonadota</taxon>
        <taxon>Gammaproteobacteria</taxon>
        <taxon>Vibrionales</taxon>
        <taxon>Vibrionaceae</taxon>
        <taxon>Vibrio</taxon>
    </lineage>
</organism>
<dbReference type="Pfam" id="PF05930">
    <property type="entry name" value="Phage_AlpA"/>
    <property type="match status" value="1"/>
</dbReference>
<dbReference type="InterPro" id="IPR010260">
    <property type="entry name" value="AlpA"/>
</dbReference>
<name>A0A1W6U6T9_VIBAL</name>
<proteinExistence type="predicted"/>
<sequence>MALIHPINQLKIEKKADVLKRVGLSQATLHRRINDGTFPPAVQLGPKAVGFMSHEVDAFLIACAIGEDKKRVVAELLAQRQTLKQANPLLQYMNFQ</sequence>
<protein>
    <submittedName>
        <fullName evidence="1">Prophage CP4-57 regulatory protein (AlpA)</fullName>
    </submittedName>
</protein>
<reference evidence="1" key="1">
    <citation type="submission" date="2016-10" db="EMBL/GenBank/DDBJ databases">
        <title>The High Quality Genome of Vibrio alginolyticus K01M1.</title>
        <authorList>
            <person name="Wendling C."/>
            <person name="Chibani C.M."/>
            <person name="Hertel R."/>
            <person name="Sproer C."/>
            <person name="Bunk B."/>
            <person name="Overmann J."/>
            <person name="Roth O."/>
            <person name="Liesegang H."/>
        </authorList>
    </citation>
    <scope>NUCLEOTIDE SEQUENCE</scope>
    <source>
        <strain evidence="1">K05K4</strain>
    </source>
</reference>